<dbReference type="Proteomes" id="UP000467841">
    <property type="component" value="Unassembled WGS sequence"/>
</dbReference>
<reference evidence="1" key="1">
    <citation type="submission" date="2020-01" db="EMBL/GenBank/DDBJ databases">
        <authorList>
            <person name="Mishra B."/>
        </authorList>
    </citation>
    <scope>NUCLEOTIDE SEQUENCE [LARGE SCALE GENOMIC DNA]</scope>
</reference>
<evidence type="ECO:0000313" key="2">
    <source>
        <dbReference type="Proteomes" id="UP000467841"/>
    </source>
</evidence>
<organism evidence="1 2">
    <name type="scientific">Microthlaspi erraticum</name>
    <dbReference type="NCBI Taxonomy" id="1685480"/>
    <lineage>
        <taxon>Eukaryota</taxon>
        <taxon>Viridiplantae</taxon>
        <taxon>Streptophyta</taxon>
        <taxon>Embryophyta</taxon>
        <taxon>Tracheophyta</taxon>
        <taxon>Spermatophyta</taxon>
        <taxon>Magnoliopsida</taxon>
        <taxon>eudicotyledons</taxon>
        <taxon>Gunneridae</taxon>
        <taxon>Pentapetalae</taxon>
        <taxon>rosids</taxon>
        <taxon>malvids</taxon>
        <taxon>Brassicales</taxon>
        <taxon>Brassicaceae</taxon>
        <taxon>Coluteocarpeae</taxon>
        <taxon>Microthlaspi</taxon>
    </lineage>
</organism>
<proteinExistence type="predicted"/>
<dbReference type="AlphaFoldDB" id="A0A6D2JXS9"/>
<gene>
    <name evidence="1" type="ORF">MERR_LOCUS31959</name>
</gene>
<name>A0A6D2JXS9_9BRAS</name>
<sequence length="92" mass="10600">MGGRLFSLRYGCTHGELIEMAKDDYGVDKNYELIEVSYPLLADMLRQMPIDSPPMFVTTDRQVQSLIELSRAHVKRLCVSSQQKTMHHEVIM</sequence>
<keyword evidence="2" id="KW-1185">Reference proteome</keyword>
<accession>A0A6D2JXS9</accession>
<dbReference type="EMBL" id="CACVBM020001307">
    <property type="protein sequence ID" value="CAA7044724.1"/>
    <property type="molecule type" value="Genomic_DNA"/>
</dbReference>
<evidence type="ECO:0000313" key="1">
    <source>
        <dbReference type="EMBL" id="CAA7044724.1"/>
    </source>
</evidence>
<dbReference type="OrthoDB" id="1106872at2759"/>
<comment type="caution">
    <text evidence="1">The sequence shown here is derived from an EMBL/GenBank/DDBJ whole genome shotgun (WGS) entry which is preliminary data.</text>
</comment>
<protein>
    <submittedName>
        <fullName evidence="1">Uncharacterized protein</fullName>
    </submittedName>
</protein>